<dbReference type="Pfam" id="PF13468">
    <property type="entry name" value="Glyoxalase_3"/>
    <property type="match status" value="1"/>
</dbReference>
<dbReference type="AlphaFoldDB" id="A0A916ZDL4"/>
<dbReference type="Gene3D" id="3.10.180.10">
    <property type="entry name" value="2,3-Dihydroxybiphenyl 1,2-Dioxygenase, domain 1"/>
    <property type="match status" value="1"/>
</dbReference>
<organism evidence="2 3">
    <name type="scientific">Aureimonas endophytica</name>
    <dbReference type="NCBI Taxonomy" id="2027858"/>
    <lineage>
        <taxon>Bacteria</taxon>
        <taxon>Pseudomonadati</taxon>
        <taxon>Pseudomonadota</taxon>
        <taxon>Alphaproteobacteria</taxon>
        <taxon>Hyphomicrobiales</taxon>
        <taxon>Aurantimonadaceae</taxon>
        <taxon>Aureimonas</taxon>
    </lineage>
</organism>
<sequence length="294" mass="31768">MRGGRDLDHVVMPVADLGSARELLTGLGFTVAPEASHPFGSGNACVFFADGSYLEPLALLDRDLAETRAAEGNAFLRRDIAYRLRHPLPAFTGVAIRSADALADRDTFSFAGFDGGEILEFGRPFTGPDGRVIDLSFRLAFAAERAAPETFVFACQRLFDFALDRSALTRHPNRVTGIAHLVFAADEPDRFRGFLEAVLRCESEVINSLGFSAAIGNARIEVLTPDGLAARYGTSVRAESGLRLVGLLLETEALETVGALAPETGRRPTEILGRLVVPIGDESGIFLAFETRRR</sequence>
<gene>
    <name evidence="2" type="ORF">GCM10011390_05070</name>
</gene>
<comment type="caution">
    <text evidence="2">The sequence shown here is derived from an EMBL/GenBank/DDBJ whole genome shotgun (WGS) entry which is preliminary data.</text>
</comment>
<evidence type="ECO:0000313" key="2">
    <source>
        <dbReference type="EMBL" id="GGD89267.1"/>
    </source>
</evidence>
<reference evidence="2" key="2">
    <citation type="submission" date="2020-09" db="EMBL/GenBank/DDBJ databases">
        <authorList>
            <person name="Sun Q."/>
            <person name="Zhou Y."/>
        </authorList>
    </citation>
    <scope>NUCLEOTIDE SEQUENCE</scope>
    <source>
        <strain evidence="2">CGMCC 1.15367</strain>
    </source>
</reference>
<dbReference type="Proteomes" id="UP000644699">
    <property type="component" value="Unassembled WGS sequence"/>
</dbReference>
<evidence type="ECO:0000313" key="3">
    <source>
        <dbReference type="Proteomes" id="UP000644699"/>
    </source>
</evidence>
<dbReference type="RefSeq" id="WP_188906636.1">
    <property type="nucleotide sequence ID" value="NZ_BMIQ01000001.1"/>
</dbReference>
<dbReference type="InterPro" id="IPR025870">
    <property type="entry name" value="Glyoxalase-like_dom"/>
</dbReference>
<feature type="domain" description="Glyoxalase-like" evidence="1">
    <location>
        <begin position="7"/>
        <end position="198"/>
    </location>
</feature>
<proteinExistence type="predicted"/>
<evidence type="ECO:0000259" key="1">
    <source>
        <dbReference type="Pfam" id="PF13468"/>
    </source>
</evidence>
<name>A0A916ZDL4_9HYPH</name>
<dbReference type="InterPro" id="IPR029068">
    <property type="entry name" value="Glyas_Bleomycin-R_OHBP_Dase"/>
</dbReference>
<dbReference type="SUPFAM" id="SSF54593">
    <property type="entry name" value="Glyoxalase/Bleomycin resistance protein/Dihydroxybiphenyl dioxygenase"/>
    <property type="match status" value="1"/>
</dbReference>
<dbReference type="EMBL" id="BMIQ01000001">
    <property type="protein sequence ID" value="GGD89267.1"/>
    <property type="molecule type" value="Genomic_DNA"/>
</dbReference>
<protein>
    <recommendedName>
        <fullName evidence="1">Glyoxalase-like domain-containing protein</fullName>
    </recommendedName>
</protein>
<accession>A0A916ZDL4</accession>
<reference evidence="2" key="1">
    <citation type="journal article" date="2014" name="Int. J. Syst. Evol. Microbiol.">
        <title>Complete genome sequence of Corynebacterium casei LMG S-19264T (=DSM 44701T), isolated from a smear-ripened cheese.</title>
        <authorList>
            <consortium name="US DOE Joint Genome Institute (JGI-PGF)"/>
            <person name="Walter F."/>
            <person name="Albersmeier A."/>
            <person name="Kalinowski J."/>
            <person name="Ruckert C."/>
        </authorList>
    </citation>
    <scope>NUCLEOTIDE SEQUENCE</scope>
    <source>
        <strain evidence="2">CGMCC 1.15367</strain>
    </source>
</reference>
<keyword evidence="3" id="KW-1185">Reference proteome</keyword>